<organism evidence="1 2">
    <name type="scientific">Pycnococcus provasolii</name>
    <dbReference type="NCBI Taxonomy" id="41880"/>
    <lineage>
        <taxon>Eukaryota</taxon>
        <taxon>Viridiplantae</taxon>
        <taxon>Chlorophyta</taxon>
        <taxon>Pseudoscourfieldiophyceae</taxon>
        <taxon>Pseudoscourfieldiales</taxon>
        <taxon>Pycnococcaceae</taxon>
        <taxon>Pycnococcus</taxon>
    </lineage>
</organism>
<comment type="caution">
    <text evidence="1">The sequence shown here is derived from an EMBL/GenBank/DDBJ whole genome shotgun (WGS) entry which is preliminary data.</text>
</comment>
<dbReference type="EMBL" id="BNJQ01000028">
    <property type="protein sequence ID" value="GHP10306.1"/>
    <property type="molecule type" value="Genomic_DNA"/>
</dbReference>
<sequence length="105" mass="11865">MLVSAKAQKEEEECGIHVTEFTCGKKNASGMLMRMVKGICKKEEKVRRVRRNLADGIKCEMHSNCASGYCHTPQCFMQKEGRVANCKKLCMAKSWWTKSTDAVTN</sequence>
<dbReference type="AlphaFoldDB" id="A0A830HS63"/>
<gene>
    <name evidence="1" type="ORF">PPROV_000903700</name>
</gene>
<reference evidence="1" key="1">
    <citation type="submission" date="2020-10" db="EMBL/GenBank/DDBJ databases">
        <title>Unveiling of a novel bifunctional photoreceptor, Dualchrome1, isolated from a cosmopolitan green alga.</title>
        <authorList>
            <person name="Suzuki S."/>
            <person name="Kawachi M."/>
        </authorList>
    </citation>
    <scope>NUCLEOTIDE SEQUENCE</scope>
    <source>
        <strain evidence="1">NIES 2893</strain>
    </source>
</reference>
<dbReference type="Proteomes" id="UP000660262">
    <property type="component" value="Unassembled WGS sequence"/>
</dbReference>
<keyword evidence="2" id="KW-1185">Reference proteome</keyword>
<protein>
    <submittedName>
        <fullName evidence="1">Uncharacterized protein</fullName>
    </submittedName>
</protein>
<evidence type="ECO:0000313" key="2">
    <source>
        <dbReference type="Proteomes" id="UP000660262"/>
    </source>
</evidence>
<evidence type="ECO:0000313" key="1">
    <source>
        <dbReference type="EMBL" id="GHP10306.1"/>
    </source>
</evidence>
<accession>A0A830HS63</accession>
<proteinExistence type="predicted"/>
<name>A0A830HS63_9CHLO</name>